<evidence type="ECO:0000256" key="1">
    <source>
        <dbReference type="SAM" id="MobiDB-lite"/>
    </source>
</evidence>
<dbReference type="STRING" id="391038.Bphy_3405"/>
<feature type="region of interest" description="Disordered" evidence="1">
    <location>
        <begin position="75"/>
        <end position="107"/>
    </location>
</feature>
<dbReference type="KEGG" id="bph:Bphy_3405"/>
<organism evidence="3 4">
    <name type="scientific">Paraburkholderia phymatum (strain DSM 17167 / CIP 108236 / LMG 21445 / STM815)</name>
    <name type="common">Burkholderia phymatum</name>
    <dbReference type="NCBI Taxonomy" id="391038"/>
    <lineage>
        <taxon>Bacteria</taxon>
        <taxon>Pseudomonadati</taxon>
        <taxon>Pseudomonadota</taxon>
        <taxon>Betaproteobacteria</taxon>
        <taxon>Burkholderiales</taxon>
        <taxon>Burkholderiaceae</taxon>
        <taxon>Paraburkholderia</taxon>
    </lineage>
</organism>
<evidence type="ECO:0000313" key="4">
    <source>
        <dbReference type="Proteomes" id="UP000001192"/>
    </source>
</evidence>
<reference evidence="4" key="1">
    <citation type="journal article" date="2014" name="Stand. Genomic Sci.">
        <title>Complete genome sequence of Burkholderia phymatum STM815(T), a broad host range and efficient nitrogen-fixing symbiont of Mimosa species.</title>
        <authorList>
            <person name="Moulin L."/>
            <person name="Klonowska A."/>
            <person name="Caroline B."/>
            <person name="Booth K."/>
            <person name="Vriezen J.A."/>
            <person name="Melkonian R."/>
            <person name="James E.K."/>
            <person name="Young J.P."/>
            <person name="Bena G."/>
            <person name="Hauser L."/>
            <person name="Land M."/>
            <person name="Kyrpides N."/>
            <person name="Bruce D."/>
            <person name="Chain P."/>
            <person name="Copeland A."/>
            <person name="Pitluck S."/>
            <person name="Woyke T."/>
            <person name="Lizotte-Waniewski M."/>
            <person name="Bristow J."/>
            <person name="Riley M."/>
        </authorList>
    </citation>
    <scope>NUCLEOTIDE SEQUENCE [LARGE SCALE GENOMIC DNA]</scope>
    <source>
        <strain evidence="4">DSM 17167 / CIP 108236 / LMG 21445 / STM815</strain>
    </source>
</reference>
<proteinExistence type="predicted"/>
<keyword evidence="3" id="KW-0378">Hydrolase</keyword>
<dbReference type="OrthoDB" id="5292295at2"/>
<dbReference type="RefSeq" id="WP_012402732.1">
    <property type="nucleotide sequence ID" value="NC_010623.1"/>
</dbReference>
<dbReference type="HOGENOM" id="CLU_108879_2_1_4"/>
<dbReference type="Proteomes" id="UP000001192">
    <property type="component" value="Chromosome 2"/>
</dbReference>
<dbReference type="SMART" id="SM00507">
    <property type="entry name" value="HNHc"/>
    <property type="match status" value="1"/>
</dbReference>
<dbReference type="InterPro" id="IPR003615">
    <property type="entry name" value="HNH_nuc"/>
</dbReference>
<dbReference type="eggNOG" id="COG1403">
    <property type="taxonomic scope" value="Bacteria"/>
</dbReference>
<dbReference type="CDD" id="cd00085">
    <property type="entry name" value="HNHc"/>
    <property type="match status" value="1"/>
</dbReference>
<gene>
    <name evidence="3" type="ordered locus">Bphy_3405</name>
</gene>
<sequence>MGRWAHLYETVRWRKLRASHLHAHPCCVMCLALGFDTRATIVDHRHPHRGDTRLFFDPSNLQSLCKLHHDSVKQTAEKRGLMPGCDEDGNPVDPKHPWNRGLHHETR</sequence>
<evidence type="ECO:0000259" key="2">
    <source>
        <dbReference type="SMART" id="SM00507"/>
    </source>
</evidence>
<dbReference type="EMBL" id="CP001044">
    <property type="protein sequence ID" value="ACC72559.1"/>
    <property type="molecule type" value="Genomic_DNA"/>
</dbReference>
<keyword evidence="3" id="KW-0255">Endonuclease</keyword>
<protein>
    <submittedName>
        <fullName evidence="3">HNH endonuclease</fullName>
    </submittedName>
</protein>
<keyword evidence="3" id="KW-0540">Nuclease</keyword>
<keyword evidence="4" id="KW-1185">Reference proteome</keyword>
<name>B2JL30_PARP8</name>
<feature type="domain" description="HNH nuclease" evidence="2">
    <location>
        <begin position="15"/>
        <end position="70"/>
    </location>
</feature>
<accession>B2JL30</accession>
<evidence type="ECO:0000313" key="3">
    <source>
        <dbReference type="EMBL" id="ACC72559.1"/>
    </source>
</evidence>
<dbReference type="GO" id="GO:0004519">
    <property type="term" value="F:endonuclease activity"/>
    <property type="evidence" value="ECO:0007669"/>
    <property type="project" value="UniProtKB-KW"/>
</dbReference>
<dbReference type="AlphaFoldDB" id="B2JL30"/>